<evidence type="ECO:0000313" key="1">
    <source>
        <dbReference type="EMBL" id="CAG8690175.1"/>
    </source>
</evidence>
<feature type="non-terminal residue" evidence="1">
    <location>
        <position position="1"/>
    </location>
</feature>
<reference evidence="1" key="1">
    <citation type="submission" date="2021-06" db="EMBL/GenBank/DDBJ databases">
        <authorList>
            <person name="Kallberg Y."/>
            <person name="Tangrot J."/>
            <person name="Rosling A."/>
        </authorList>
    </citation>
    <scope>NUCLEOTIDE SEQUENCE</scope>
    <source>
        <strain evidence="1">CL356</strain>
    </source>
</reference>
<accession>A0ACA9P493</accession>
<protein>
    <submittedName>
        <fullName evidence="1">16250_t:CDS:1</fullName>
    </submittedName>
</protein>
<proteinExistence type="predicted"/>
<feature type="non-terminal residue" evidence="1">
    <location>
        <position position="70"/>
    </location>
</feature>
<sequence length="70" mass="7699">AQNAMRVPPPSEQGKAQNLKPSNLPFFVTKGNSLNEDTILLMNSRLFVVDIWNVCGGRVDAIGGIRMKDK</sequence>
<organism evidence="1 2">
    <name type="scientific">Acaulospora colombiana</name>
    <dbReference type="NCBI Taxonomy" id="27376"/>
    <lineage>
        <taxon>Eukaryota</taxon>
        <taxon>Fungi</taxon>
        <taxon>Fungi incertae sedis</taxon>
        <taxon>Mucoromycota</taxon>
        <taxon>Glomeromycotina</taxon>
        <taxon>Glomeromycetes</taxon>
        <taxon>Diversisporales</taxon>
        <taxon>Acaulosporaceae</taxon>
        <taxon>Acaulospora</taxon>
    </lineage>
</organism>
<gene>
    <name evidence="1" type="ORF">ACOLOM_LOCUS9787</name>
</gene>
<evidence type="ECO:0000313" key="2">
    <source>
        <dbReference type="Proteomes" id="UP000789525"/>
    </source>
</evidence>
<dbReference type="EMBL" id="CAJVPT010029315">
    <property type="protein sequence ID" value="CAG8690175.1"/>
    <property type="molecule type" value="Genomic_DNA"/>
</dbReference>
<dbReference type="Proteomes" id="UP000789525">
    <property type="component" value="Unassembled WGS sequence"/>
</dbReference>
<comment type="caution">
    <text evidence="1">The sequence shown here is derived from an EMBL/GenBank/DDBJ whole genome shotgun (WGS) entry which is preliminary data.</text>
</comment>
<name>A0ACA9P493_9GLOM</name>
<keyword evidence="2" id="KW-1185">Reference proteome</keyword>